<dbReference type="Gene3D" id="3.40.50.1460">
    <property type="match status" value="1"/>
</dbReference>
<evidence type="ECO:0000313" key="3">
    <source>
        <dbReference type="EMBL" id="CAD7664691.1"/>
    </source>
</evidence>
<dbReference type="EMBL" id="OC955097">
    <property type="protein sequence ID" value="CAD7664691.1"/>
    <property type="molecule type" value="Genomic_DNA"/>
</dbReference>
<dbReference type="PRINTS" id="PR00776">
    <property type="entry name" value="HEMOGLOBNASE"/>
</dbReference>
<evidence type="ECO:0008006" key="5">
    <source>
        <dbReference type="Google" id="ProtNLM"/>
    </source>
</evidence>
<sequence>MKLLIVFTLCLVAVNAVPFMDRLREPFEGKTWVVLAASANSWSNYGMQADVYHAYQVIRTHGIPDENIIVMHYDDLADNPENPTPGIVVNKINGTDVYKTPYQVPKHYTKADVTPE</sequence>
<reference evidence="3" key="1">
    <citation type="submission" date="2020-11" db="EMBL/GenBank/DDBJ databases">
        <authorList>
            <person name="Tran Van P."/>
        </authorList>
    </citation>
    <scope>NUCLEOTIDE SEQUENCE</scope>
</reference>
<protein>
    <recommendedName>
        <fullName evidence="5">Legumain</fullName>
    </recommendedName>
</protein>
<keyword evidence="4" id="KW-1185">Reference proteome</keyword>
<dbReference type="GO" id="GO:0004197">
    <property type="term" value="F:cysteine-type endopeptidase activity"/>
    <property type="evidence" value="ECO:0007669"/>
    <property type="project" value="TreeGrafter"/>
</dbReference>
<dbReference type="AlphaFoldDB" id="A0A7R9R0U5"/>
<proteinExistence type="inferred from homology"/>
<dbReference type="PANTHER" id="PTHR12000:SF42">
    <property type="entry name" value="LEGUMAIN"/>
    <property type="match status" value="1"/>
</dbReference>
<evidence type="ECO:0000256" key="1">
    <source>
        <dbReference type="ARBA" id="ARBA00009941"/>
    </source>
</evidence>
<name>A0A7R9R0U5_9ACAR</name>
<dbReference type="InterPro" id="IPR001096">
    <property type="entry name" value="Peptidase_C13"/>
</dbReference>
<dbReference type="GO" id="GO:0006624">
    <property type="term" value="P:vacuolar protein processing"/>
    <property type="evidence" value="ECO:0007669"/>
    <property type="project" value="TreeGrafter"/>
</dbReference>
<accession>A0A7R9R0U5</accession>
<organism evidence="3">
    <name type="scientific">Oppiella nova</name>
    <dbReference type="NCBI Taxonomy" id="334625"/>
    <lineage>
        <taxon>Eukaryota</taxon>
        <taxon>Metazoa</taxon>
        <taxon>Ecdysozoa</taxon>
        <taxon>Arthropoda</taxon>
        <taxon>Chelicerata</taxon>
        <taxon>Arachnida</taxon>
        <taxon>Acari</taxon>
        <taxon>Acariformes</taxon>
        <taxon>Sarcoptiformes</taxon>
        <taxon>Oribatida</taxon>
        <taxon>Brachypylina</taxon>
        <taxon>Oppioidea</taxon>
        <taxon>Oppiidae</taxon>
        <taxon>Oppiella</taxon>
    </lineage>
</organism>
<comment type="similarity">
    <text evidence="1">Belongs to the peptidase C13 family.</text>
</comment>
<dbReference type="GO" id="GO:0051603">
    <property type="term" value="P:proteolysis involved in protein catabolic process"/>
    <property type="evidence" value="ECO:0007669"/>
    <property type="project" value="TreeGrafter"/>
</dbReference>
<keyword evidence="2" id="KW-0732">Signal</keyword>
<dbReference type="PANTHER" id="PTHR12000">
    <property type="entry name" value="HEMOGLOBINASE FAMILY MEMBER"/>
    <property type="match status" value="1"/>
</dbReference>
<gene>
    <name evidence="3" type="ORF">ONB1V03_LOCUS21249</name>
</gene>
<dbReference type="Pfam" id="PF01650">
    <property type="entry name" value="Peptidase_C13"/>
    <property type="match status" value="1"/>
</dbReference>
<feature type="signal peptide" evidence="2">
    <location>
        <begin position="1"/>
        <end position="16"/>
    </location>
</feature>
<evidence type="ECO:0000313" key="4">
    <source>
        <dbReference type="Proteomes" id="UP000728032"/>
    </source>
</evidence>
<evidence type="ECO:0000256" key="2">
    <source>
        <dbReference type="SAM" id="SignalP"/>
    </source>
</evidence>
<feature type="non-terminal residue" evidence="3">
    <location>
        <position position="1"/>
    </location>
</feature>
<dbReference type="OrthoDB" id="9995590at2759"/>
<dbReference type="Proteomes" id="UP000728032">
    <property type="component" value="Unassembled WGS sequence"/>
</dbReference>
<dbReference type="GO" id="GO:0005773">
    <property type="term" value="C:vacuole"/>
    <property type="evidence" value="ECO:0007669"/>
    <property type="project" value="GOC"/>
</dbReference>
<feature type="chain" id="PRO_5036403875" description="Legumain" evidence="2">
    <location>
        <begin position="17"/>
        <end position="116"/>
    </location>
</feature>
<dbReference type="EMBL" id="CAJPVJ010040272">
    <property type="protein sequence ID" value="CAG2181828.1"/>
    <property type="molecule type" value="Genomic_DNA"/>
</dbReference>